<protein>
    <submittedName>
        <fullName evidence="2">N-acetylmuramoyl-L-alanine amidase</fullName>
        <ecNumber evidence="2">3.5.1.28</ecNumber>
    </submittedName>
</protein>
<keyword evidence="3" id="KW-1185">Reference proteome</keyword>
<comment type="caution">
    <text evidence="2">The sequence shown here is derived from an EMBL/GenBank/DDBJ whole genome shotgun (WGS) entry which is preliminary data.</text>
</comment>
<evidence type="ECO:0000313" key="3">
    <source>
        <dbReference type="Proteomes" id="UP001367030"/>
    </source>
</evidence>
<keyword evidence="2" id="KW-0378">Hydrolase</keyword>
<dbReference type="SUPFAM" id="SSF55846">
    <property type="entry name" value="N-acetylmuramoyl-L-alanine amidase-like"/>
    <property type="match status" value="1"/>
</dbReference>
<reference evidence="2 3" key="1">
    <citation type="submission" date="2024-03" db="EMBL/GenBank/DDBJ databases">
        <title>Novel species of the genus Variovorax.</title>
        <authorList>
            <person name="Liu Q."/>
            <person name="Xin Y.-H."/>
        </authorList>
    </citation>
    <scope>NUCLEOTIDE SEQUENCE [LARGE SCALE GENOMIC DNA]</scope>
    <source>
        <strain evidence="2 3">KACC 18901</strain>
    </source>
</reference>
<organism evidence="2 3">
    <name type="scientific">Variovorax robiniae</name>
    <dbReference type="NCBI Taxonomy" id="1836199"/>
    <lineage>
        <taxon>Bacteria</taxon>
        <taxon>Pseudomonadati</taxon>
        <taxon>Pseudomonadota</taxon>
        <taxon>Betaproteobacteria</taxon>
        <taxon>Burkholderiales</taxon>
        <taxon>Comamonadaceae</taxon>
        <taxon>Variovorax</taxon>
    </lineage>
</organism>
<dbReference type="EC" id="3.5.1.28" evidence="2"/>
<dbReference type="GO" id="GO:0008745">
    <property type="term" value="F:N-acetylmuramoyl-L-alanine amidase activity"/>
    <property type="evidence" value="ECO:0007669"/>
    <property type="project" value="UniProtKB-EC"/>
</dbReference>
<dbReference type="Proteomes" id="UP001367030">
    <property type="component" value="Unassembled WGS sequence"/>
</dbReference>
<dbReference type="Gene3D" id="3.40.80.10">
    <property type="entry name" value="Peptidoglycan recognition protein-like"/>
    <property type="match status" value="1"/>
</dbReference>
<feature type="domain" description="N-acetylmuramoyl-L-alanine amidase" evidence="1">
    <location>
        <begin position="29"/>
        <end position="160"/>
    </location>
</feature>
<dbReference type="EMBL" id="JBBKZS010000029">
    <property type="protein sequence ID" value="MEJ8859445.1"/>
    <property type="molecule type" value="Genomic_DNA"/>
</dbReference>
<dbReference type="Pfam" id="PF01510">
    <property type="entry name" value="Amidase_2"/>
    <property type="match status" value="1"/>
</dbReference>
<evidence type="ECO:0000313" key="2">
    <source>
        <dbReference type="EMBL" id="MEJ8859445.1"/>
    </source>
</evidence>
<sequence length="186" mass="20722">MAWKEIVGSAFDADAFDAYCHGLSWTAWRPSFITVHNTAAPSLAQRPNGFTKTHIQNLVTFYRDKQGWSAGPHLFIDDRQIWVFTPLTVSGVHSPSWNKTALGIEMLGDYDKDAFDSGRGLLVRQNTVAAMATLCAILGMDPLTMKLHREDPKTTHACPGTHVKKLELIQDVQDLLVQRHAGEHLV</sequence>
<evidence type="ECO:0000259" key="1">
    <source>
        <dbReference type="Pfam" id="PF01510"/>
    </source>
</evidence>
<gene>
    <name evidence="2" type="ORF">WKW79_33110</name>
</gene>
<dbReference type="RefSeq" id="WP_340339485.1">
    <property type="nucleotide sequence ID" value="NZ_JBBKZS010000029.1"/>
</dbReference>
<dbReference type="InterPro" id="IPR036505">
    <property type="entry name" value="Amidase/PGRP_sf"/>
</dbReference>
<accession>A0ABU8XK31</accession>
<proteinExistence type="predicted"/>
<dbReference type="InterPro" id="IPR002502">
    <property type="entry name" value="Amidase_domain"/>
</dbReference>
<name>A0ABU8XK31_9BURK</name>